<keyword evidence="2" id="KW-1133">Transmembrane helix</keyword>
<feature type="transmembrane region" description="Helical" evidence="2">
    <location>
        <begin position="144"/>
        <end position="165"/>
    </location>
</feature>
<protein>
    <recommendedName>
        <fullName evidence="5">Transmembrane protein</fullName>
    </recommendedName>
</protein>
<keyword evidence="2" id="KW-0472">Membrane</keyword>
<evidence type="ECO:0000313" key="3">
    <source>
        <dbReference type="EMBL" id="KAJ8489391.1"/>
    </source>
</evidence>
<proteinExistence type="predicted"/>
<reference evidence="3" key="1">
    <citation type="submission" date="2022-11" db="EMBL/GenBank/DDBJ databases">
        <title>Genome Sequence of Cubamyces cubensis.</title>
        <authorList>
            <person name="Buettner E."/>
        </authorList>
    </citation>
    <scope>NUCLEOTIDE SEQUENCE</scope>
    <source>
        <strain evidence="3">MPL-01</strain>
    </source>
</reference>
<gene>
    <name evidence="3" type="ORF">ONZ51_g2940</name>
</gene>
<dbReference type="Proteomes" id="UP001215151">
    <property type="component" value="Unassembled WGS sequence"/>
</dbReference>
<feature type="region of interest" description="Disordered" evidence="1">
    <location>
        <begin position="34"/>
        <end position="74"/>
    </location>
</feature>
<keyword evidence="4" id="KW-1185">Reference proteome</keyword>
<organism evidence="3 4">
    <name type="scientific">Trametes cubensis</name>
    <dbReference type="NCBI Taxonomy" id="1111947"/>
    <lineage>
        <taxon>Eukaryota</taxon>
        <taxon>Fungi</taxon>
        <taxon>Dikarya</taxon>
        <taxon>Basidiomycota</taxon>
        <taxon>Agaricomycotina</taxon>
        <taxon>Agaricomycetes</taxon>
        <taxon>Polyporales</taxon>
        <taxon>Polyporaceae</taxon>
        <taxon>Trametes</taxon>
    </lineage>
</organism>
<evidence type="ECO:0008006" key="5">
    <source>
        <dbReference type="Google" id="ProtNLM"/>
    </source>
</evidence>
<sequence>MPPSPVTPTQPSTLVVLTHQHDLIADFWGGHSRGMQVRPQEAPASRAHTAVDPPRNPSRNQRQTSMDTFEMDDLKAPPEPKTLARTLFLFGFAFPLLWLIGVAFICLPTKYDPDLESAPVGSAEQMQRHKEAYRTAEDKWAKRCLWAFIILVGLLAVVIVAIMLAKKGQ</sequence>
<dbReference type="EMBL" id="JAPEVG010000049">
    <property type="protein sequence ID" value="KAJ8489391.1"/>
    <property type="molecule type" value="Genomic_DNA"/>
</dbReference>
<evidence type="ECO:0000256" key="1">
    <source>
        <dbReference type="SAM" id="MobiDB-lite"/>
    </source>
</evidence>
<dbReference type="AlphaFoldDB" id="A0AAD7U178"/>
<evidence type="ECO:0000313" key="4">
    <source>
        <dbReference type="Proteomes" id="UP001215151"/>
    </source>
</evidence>
<feature type="compositionally biased region" description="Polar residues" evidence="1">
    <location>
        <begin position="57"/>
        <end position="67"/>
    </location>
</feature>
<evidence type="ECO:0000256" key="2">
    <source>
        <dbReference type="SAM" id="Phobius"/>
    </source>
</evidence>
<keyword evidence="2" id="KW-0812">Transmembrane</keyword>
<accession>A0AAD7U178</accession>
<comment type="caution">
    <text evidence="3">The sequence shown here is derived from an EMBL/GenBank/DDBJ whole genome shotgun (WGS) entry which is preliminary data.</text>
</comment>
<name>A0AAD7U178_9APHY</name>
<feature type="transmembrane region" description="Helical" evidence="2">
    <location>
        <begin position="87"/>
        <end position="107"/>
    </location>
</feature>